<proteinExistence type="predicted"/>
<gene>
    <name evidence="1" type="ORF">GCM10011516_15310</name>
</gene>
<accession>A0A8H9FZ65</accession>
<reference evidence="1" key="1">
    <citation type="journal article" date="2014" name="Int. J. Syst. Evol. Microbiol.">
        <title>Complete genome sequence of Corynebacterium casei LMG S-19264T (=DSM 44701T), isolated from a smear-ripened cheese.</title>
        <authorList>
            <consortium name="US DOE Joint Genome Institute (JGI-PGF)"/>
            <person name="Walter F."/>
            <person name="Albersmeier A."/>
            <person name="Kalinowski J."/>
            <person name="Ruckert C."/>
        </authorList>
    </citation>
    <scope>NUCLEOTIDE SEQUENCE</scope>
    <source>
        <strain evidence="1">CGMCC 1.15966</strain>
    </source>
</reference>
<sequence length="59" mass="6815">MRNLFFRDLNDKYVAPLGLYVGKHISGYKYVTPTGLYVGKHISGYKYVTPLGFENAERR</sequence>
<comment type="caution">
    <text evidence="1">The sequence shown here is derived from an EMBL/GenBank/DDBJ whole genome shotgun (WGS) entry which is preliminary data.</text>
</comment>
<name>A0A8H9FZ65_9SPHI</name>
<dbReference type="EMBL" id="BMKM01000003">
    <property type="protein sequence ID" value="GGE18583.1"/>
    <property type="molecule type" value="Genomic_DNA"/>
</dbReference>
<protein>
    <submittedName>
        <fullName evidence="1">Uncharacterized protein</fullName>
    </submittedName>
</protein>
<organism evidence="1 2">
    <name type="scientific">Sphingobacterium cellulitidis</name>
    <dbReference type="NCBI Taxonomy" id="1768011"/>
    <lineage>
        <taxon>Bacteria</taxon>
        <taxon>Pseudomonadati</taxon>
        <taxon>Bacteroidota</taxon>
        <taxon>Sphingobacteriia</taxon>
        <taxon>Sphingobacteriales</taxon>
        <taxon>Sphingobacteriaceae</taxon>
        <taxon>Sphingobacterium</taxon>
    </lineage>
</organism>
<dbReference type="Proteomes" id="UP000614460">
    <property type="component" value="Unassembled WGS sequence"/>
</dbReference>
<evidence type="ECO:0000313" key="1">
    <source>
        <dbReference type="EMBL" id="GGE18583.1"/>
    </source>
</evidence>
<evidence type="ECO:0000313" key="2">
    <source>
        <dbReference type="Proteomes" id="UP000614460"/>
    </source>
</evidence>
<dbReference type="AlphaFoldDB" id="A0A8H9FZ65"/>
<reference evidence="1" key="2">
    <citation type="submission" date="2020-09" db="EMBL/GenBank/DDBJ databases">
        <authorList>
            <person name="Sun Q."/>
            <person name="Zhou Y."/>
        </authorList>
    </citation>
    <scope>NUCLEOTIDE SEQUENCE</scope>
    <source>
        <strain evidence="1">CGMCC 1.15966</strain>
    </source>
</reference>
<keyword evidence="2" id="KW-1185">Reference proteome</keyword>